<dbReference type="EMBL" id="CAKKNE010000003">
    <property type="protein sequence ID" value="CAH0370570.1"/>
    <property type="molecule type" value="Genomic_DNA"/>
</dbReference>
<gene>
    <name evidence="1" type="ORF">PECAL_3P04660</name>
</gene>
<feature type="non-terminal residue" evidence="1">
    <location>
        <position position="128"/>
    </location>
</feature>
<dbReference type="Proteomes" id="UP000789595">
    <property type="component" value="Unassembled WGS sequence"/>
</dbReference>
<sequence>SVGDRGTGYLAPFRCYQGRAASPCRAPRLPRACPLSHQPFSRRARAARARSRLQRSRATQPRKEYVVRIALERRGRRVAPLPHALGLLEGVWPVARFGIRNRYIHGLHGRVEAAEEGPRRPPLVAPSC</sequence>
<protein>
    <submittedName>
        <fullName evidence="1">Uncharacterized protein</fullName>
    </submittedName>
</protein>
<keyword evidence="2" id="KW-1185">Reference proteome</keyword>
<organism evidence="1 2">
    <name type="scientific">Pelagomonas calceolata</name>
    <dbReference type="NCBI Taxonomy" id="35677"/>
    <lineage>
        <taxon>Eukaryota</taxon>
        <taxon>Sar</taxon>
        <taxon>Stramenopiles</taxon>
        <taxon>Ochrophyta</taxon>
        <taxon>Pelagophyceae</taxon>
        <taxon>Pelagomonadales</taxon>
        <taxon>Pelagomonadaceae</taxon>
        <taxon>Pelagomonas</taxon>
    </lineage>
</organism>
<evidence type="ECO:0000313" key="1">
    <source>
        <dbReference type="EMBL" id="CAH0370570.1"/>
    </source>
</evidence>
<proteinExistence type="predicted"/>
<dbReference type="AlphaFoldDB" id="A0A8J2WY42"/>
<name>A0A8J2WY42_9STRA</name>
<accession>A0A8J2WY42</accession>
<comment type="caution">
    <text evidence="1">The sequence shown here is derived from an EMBL/GenBank/DDBJ whole genome shotgun (WGS) entry which is preliminary data.</text>
</comment>
<reference evidence="1" key="1">
    <citation type="submission" date="2021-11" db="EMBL/GenBank/DDBJ databases">
        <authorList>
            <consortium name="Genoscope - CEA"/>
            <person name="William W."/>
        </authorList>
    </citation>
    <scope>NUCLEOTIDE SEQUENCE</scope>
</reference>
<evidence type="ECO:0000313" key="2">
    <source>
        <dbReference type="Proteomes" id="UP000789595"/>
    </source>
</evidence>
<feature type="non-terminal residue" evidence="1">
    <location>
        <position position="1"/>
    </location>
</feature>